<accession>A0A6N3CEZ6</accession>
<evidence type="ECO:0008006" key="2">
    <source>
        <dbReference type="Google" id="ProtNLM"/>
    </source>
</evidence>
<evidence type="ECO:0000313" key="1">
    <source>
        <dbReference type="EMBL" id="VYU11743.1"/>
    </source>
</evidence>
<dbReference type="AlphaFoldDB" id="A0A6N3CEZ6"/>
<organism evidence="1">
    <name type="scientific">Streptococcus lutetiensis</name>
    <dbReference type="NCBI Taxonomy" id="150055"/>
    <lineage>
        <taxon>Bacteria</taxon>
        <taxon>Bacillati</taxon>
        <taxon>Bacillota</taxon>
        <taxon>Bacilli</taxon>
        <taxon>Lactobacillales</taxon>
        <taxon>Streptococcaceae</taxon>
        <taxon>Streptococcus</taxon>
    </lineage>
</organism>
<name>A0A6N3CEZ6_9STRE</name>
<sequence>MTDKELNKIADLINEHVTFAELEDFKHLEERVDRIVWVKNQIAKLDKGEILL</sequence>
<proteinExistence type="predicted"/>
<dbReference type="EMBL" id="CACRUI010000025">
    <property type="protein sequence ID" value="VYU11743.1"/>
    <property type="molecule type" value="Genomic_DNA"/>
</dbReference>
<dbReference type="RefSeq" id="WP_252528645.1">
    <property type="nucleotide sequence ID" value="NZ_CACRUI010000025.1"/>
</dbReference>
<reference evidence="1" key="1">
    <citation type="submission" date="2019-11" db="EMBL/GenBank/DDBJ databases">
        <authorList>
            <person name="Feng L."/>
        </authorList>
    </citation>
    <scope>NUCLEOTIDE SEQUENCE</scope>
    <source>
        <strain evidence="1">SLutetiensisLFYP71</strain>
    </source>
</reference>
<gene>
    <name evidence="1" type="ORF">SLLFYP71_01517</name>
</gene>
<protein>
    <recommendedName>
        <fullName evidence="2">Phage protein</fullName>
    </recommendedName>
</protein>